<dbReference type="Pfam" id="PF14970">
    <property type="entry name" value="TEDC1"/>
    <property type="match status" value="1"/>
</dbReference>
<feature type="domain" description="Tubulin epsilon and delta complex protein 1" evidence="1">
    <location>
        <begin position="148"/>
        <end position="211"/>
    </location>
</feature>
<evidence type="ECO:0000259" key="1">
    <source>
        <dbReference type="Pfam" id="PF14970"/>
    </source>
</evidence>
<dbReference type="InterPro" id="IPR027996">
    <property type="entry name" value="TEDC1_dom"/>
</dbReference>
<name>E4XUC1_OIKDI</name>
<dbReference type="EMBL" id="FN653176">
    <property type="protein sequence ID" value="CBY13318.1"/>
    <property type="molecule type" value="Genomic_DNA"/>
</dbReference>
<dbReference type="InParanoid" id="E4XUC1"/>
<proteinExistence type="predicted"/>
<evidence type="ECO:0000313" key="2">
    <source>
        <dbReference type="EMBL" id="CBY13318.1"/>
    </source>
</evidence>
<reference evidence="2" key="1">
    <citation type="journal article" date="2010" name="Science">
        <title>Plasticity of animal genome architecture unmasked by rapid evolution of a pelagic tunicate.</title>
        <authorList>
            <person name="Denoeud F."/>
            <person name="Henriet S."/>
            <person name="Mungpakdee S."/>
            <person name="Aury J.M."/>
            <person name="Da Silva C."/>
            <person name="Brinkmann H."/>
            <person name="Mikhaleva J."/>
            <person name="Olsen L.C."/>
            <person name="Jubin C."/>
            <person name="Canestro C."/>
            <person name="Bouquet J.M."/>
            <person name="Danks G."/>
            <person name="Poulain J."/>
            <person name="Campsteijn C."/>
            <person name="Adamski M."/>
            <person name="Cross I."/>
            <person name="Yadetie F."/>
            <person name="Muffato M."/>
            <person name="Louis A."/>
            <person name="Butcher S."/>
            <person name="Tsagkogeorga G."/>
            <person name="Konrad A."/>
            <person name="Singh S."/>
            <person name="Jensen M.F."/>
            <person name="Cong E.H."/>
            <person name="Eikeseth-Otteraa H."/>
            <person name="Noel B."/>
            <person name="Anthouard V."/>
            <person name="Porcel B.M."/>
            <person name="Kachouri-Lafond R."/>
            <person name="Nishino A."/>
            <person name="Ugolini M."/>
            <person name="Chourrout P."/>
            <person name="Nishida H."/>
            <person name="Aasland R."/>
            <person name="Huzurbazar S."/>
            <person name="Westhof E."/>
            <person name="Delsuc F."/>
            <person name="Lehrach H."/>
            <person name="Reinhardt R."/>
            <person name="Weissenbach J."/>
            <person name="Roy S.W."/>
            <person name="Artiguenave F."/>
            <person name="Postlethwait J.H."/>
            <person name="Manak J.R."/>
            <person name="Thompson E.M."/>
            <person name="Jaillon O."/>
            <person name="Du Pasquier L."/>
            <person name="Boudinot P."/>
            <person name="Liberles D.A."/>
            <person name="Volff J.N."/>
            <person name="Philippe H."/>
            <person name="Lenhard B."/>
            <person name="Roest Crollius H."/>
            <person name="Wincker P."/>
            <person name="Chourrout D."/>
        </authorList>
    </citation>
    <scope>NUCLEOTIDE SEQUENCE [LARGE SCALE GENOMIC DNA]</scope>
</reference>
<dbReference type="AlphaFoldDB" id="E4XUC1"/>
<gene>
    <name evidence="2" type="ORF">GSOID_T00004618001</name>
</gene>
<organism evidence="2">
    <name type="scientific">Oikopleura dioica</name>
    <name type="common">Tunicate</name>
    <dbReference type="NCBI Taxonomy" id="34765"/>
    <lineage>
        <taxon>Eukaryota</taxon>
        <taxon>Metazoa</taxon>
        <taxon>Chordata</taxon>
        <taxon>Tunicata</taxon>
        <taxon>Appendicularia</taxon>
        <taxon>Copelata</taxon>
        <taxon>Oikopleuridae</taxon>
        <taxon>Oikopleura</taxon>
    </lineage>
</organism>
<dbReference type="Proteomes" id="UP000001307">
    <property type="component" value="Unassembled WGS sequence"/>
</dbReference>
<evidence type="ECO:0000313" key="3">
    <source>
        <dbReference type="Proteomes" id="UP000001307"/>
    </source>
</evidence>
<sequence>MATGDLKIALNSLILILENSIEEFPRGQLSPELLRQAKTDNFSVLKPMTQILDQIAYFLTKKDLKRLIAELEISEPDWNCPSALLTIFAIILHKFNVIEEAFRFSSNTSDALKRAVVSQPVNKRTQETSHPTPDSVLFTVGKIRKLASMLDTSQYPPLPQNLNHLSYEEFILSQTPKAVEKLDQTLSKGLVVVKNYFIWKEKEDYFWTWITQSVNYENFSKKTNSASPRIHDDAKFQYARTEKLLGAFQKVPAPKFKPDRLKATTQLSLAISLQLSKNSNQLPTSSKKLHDEIQQLEKDALKILNQKLKKLPKDIIPVF</sequence>
<protein>
    <recommendedName>
        <fullName evidence="1">Tubulin epsilon and delta complex protein 1 domain-containing protein</fullName>
    </recommendedName>
</protein>
<accession>E4XUC1</accession>
<keyword evidence="3" id="KW-1185">Reference proteome</keyword>